<proteinExistence type="predicted"/>
<protein>
    <submittedName>
        <fullName evidence="2">Uncharacterized protein</fullName>
    </submittedName>
</protein>
<accession>A0A1T5HSL7</accession>
<dbReference type="KEGG" id="asx:CDL62_00220"/>
<dbReference type="RefSeq" id="WP_079558577.1">
    <property type="nucleotide sequence ID" value="NZ_CP021904.1"/>
</dbReference>
<evidence type="ECO:0000313" key="2">
    <source>
        <dbReference type="EMBL" id="SKC23612.1"/>
    </source>
</evidence>
<reference evidence="2 3" key="1">
    <citation type="submission" date="2017-02" db="EMBL/GenBank/DDBJ databases">
        <authorList>
            <person name="Peterson S.W."/>
        </authorList>
    </citation>
    <scope>NUCLEOTIDE SEQUENCE [LARGE SCALE GENOMIC DNA]</scope>
    <source>
        <strain evidence="2 3">DSM 24412</strain>
    </source>
</reference>
<dbReference type="AlphaFoldDB" id="A0A1T5HSL7"/>
<organism evidence="2 3">
    <name type="scientific">Alkalitalea saponilacus</name>
    <dbReference type="NCBI Taxonomy" id="889453"/>
    <lineage>
        <taxon>Bacteria</taxon>
        <taxon>Pseudomonadati</taxon>
        <taxon>Bacteroidota</taxon>
        <taxon>Bacteroidia</taxon>
        <taxon>Marinilabiliales</taxon>
        <taxon>Marinilabiliaceae</taxon>
        <taxon>Alkalitalea</taxon>
    </lineage>
</organism>
<evidence type="ECO:0000256" key="1">
    <source>
        <dbReference type="SAM" id="SignalP"/>
    </source>
</evidence>
<evidence type="ECO:0000313" key="3">
    <source>
        <dbReference type="Proteomes" id="UP000191055"/>
    </source>
</evidence>
<gene>
    <name evidence="2" type="ORF">SAMN03080601_02891</name>
</gene>
<sequence>MINMKHYFSLLVLLIFSSASTLAQTNAPLKEITAGTYHSKHENGADEWFLYRTDTPTWVIISSVDKTDTDTYVEVYYEGHKQPFLRNDDYKNAQSRVKFLAEPNSVYIIRWRGIYAETGYDWDCIEEDLRPGEHHSTAIEVTDETMEFQIPPGHEVWYKYVSDGNQWVGMESSNY</sequence>
<keyword evidence="3" id="KW-1185">Reference proteome</keyword>
<dbReference type="Proteomes" id="UP000191055">
    <property type="component" value="Unassembled WGS sequence"/>
</dbReference>
<dbReference type="STRING" id="889453.SAMN03080601_02891"/>
<dbReference type="EMBL" id="FUYV01000019">
    <property type="protein sequence ID" value="SKC23612.1"/>
    <property type="molecule type" value="Genomic_DNA"/>
</dbReference>
<feature type="signal peptide" evidence="1">
    <location>
        <begin position="1"/>
        <end position="23"/>
    </location>
</feature>
<dbReference type="OrthoDB" id="1113525at2"/>
<feature type="chain" id="PRO_5012504704" evidence="1">
    <location>
        <begin position="24"/>
        <end position="175"/>
    </location>
</feature>
<name>A0A1T5HSL7_9BACT</name>
<keyword evidence="1" id="KW-0732">Signal</keyword>